<dbReference type="InterPro" id="IPR051532">
    <property type="entry name" value="Ester_Hydrolysis_Enzymes"/>
</dbReference>
<name>A0A5M6D8J6_9BACT</name>
<dbReference type="PANTHER" id="PTHR30383">
    <property type="entry name" value="THIOESTERASE 1/PROTEASE 1/LYSOPHOSPHOLIPASE L1"/>
    <property type="match status" value="1"/>
</dbReference>
<dbReference type="EMBL" id="VWSF01000015">
    <property type="protein sequence ID" value="KAA5542956.1"/>
    <property type="molecule type" value="Genomic_DNA"/>
</dbReference>
<dbReference type="Pfam" id="PF13472">
    <property type="entry name" value="Lipase_GDSL_2"/>
    <property type="match status" value="1"/>
</dbReference>
<evidence type="ECO:0000256" key="1">
    <source>
        <dbReference type="SAM" id="SignalP"/>
    </source>
</evidence>
<sequence>MFRKLLFLFCSLTFSFTGLAQTSRKIKPDSVFSTYYHQRVSHFGNLPATTKDIVFLGNSLTDGAEWSEIFADGRIKNRGISGDVSAGILHRLPQIAAGKPAKVFLLIGTNDLARNIPADSVLQNIYRIAAYLRRETPQTQLFVQSILPVDASFGKFAGHTSKGAQIRNINIQLQQNAGAHKYSFIDLATEFADEKGNLASQFTNDGLHLTGEGYALWKHLVYPLVFGLEAKPALIPLPQQLKWNPGYFRLQATPKIIKKIMLCKRKQSGFARF</sequence>
<protein>
    <submittedName>
        <fullName evidence="3">Sialate O-acetylesterase</fullName>
    </submittedName>
</protein>
<feature type="chain" id="PRO_5024325884" evidence="1">
    <location>
        <begin position="21"/>
        <end position="273"/>
    </location>
</feature>
<gene>
    <name evidence="3" type="ORF">F0145_17605</name>
</gene>
<comment type="caution">
    <text evidence="3">The sequence shown here is derived from an EMBL/GenBank/DDBJ whole genome shotgun (WGS) entry which is preliminary data.</text>
</comment>
<dbReference type="SUPFAM" id="SSF52266">
    <property type="entry name" value="SGNH hydrolase"/>
    <property type="match status" value="1"/>
</dbReference>
<dbReference type="AlphaFoldDB" id="A0A5M6D8J6"/>
<evidence type="ECO:0000313" key="4">
    <source>
        <dbReference type="Proteomes" id="UP000323426"/>
    </source>
</evidence>
<feature type="signal peptide" evidence="1">
    <location>
        <begin position="1"/>
        <end position="20"/>
    </location>
</feature>
<proteinExistence type="predicted"/>
<keyword evidence="4" id="KW-1185">Reference proteome</keyword>
<dbReference type="Proteomes" id="UP000323426">
    <property type="component" value="Unassembled WGS sequence"/>
</dbReference>
<reference evidence="3 4" key="1">
    <citation type="submission" date="2019-09" db="EMBL/GenBank/DDBJ databases">
        <title>Genome sequence and assembly of Adhaeribacter sp.</title>
        <authorList>
            <person name="Chhetri G."/>
        </authorList>
    </citation>
    <scope>NUCLEOTIDE SEQUENCE [LARGE SCALE GENOMIC DNA]</scope>
    <source>
        <strain evidence="3 4">DK36</strain>
    </source>
</reference>
<dbReference type="InterPro" id="IPR013830">
    <property type="entry name" value="SGNH_hydro"/>
</dbReference>
<evidence type="ECO:0000313" key="3">
    <source>
        <dbReference type="EMBL" id="KAA5542956.1"/>
    </source>
</evidence>
<evidence type="ECO:0000259" key="2">
    <source>
        <dbReference type="Pfam" id="PF13472"/>
    </source>
</evidence>
<dbReference type="InterPro" id="IPR036514">
    <property type="entry name" value="SGNH_hydro_sf"/>
</dbReference>
<dbReference type="RefSeq" id="WP_150090345.1">
    <property type="nucleotide sequence ID" value="NZ_VWSF01000015.1"/>
</dbReference>
<keyword evidence="1" id="KW-0732">Signal</keyword>
<feature type="domain" description="SGNH hydrolase-type esterase" evidence="2">
    <location>
        <begin position="55"/>
        <end position="216"/>
    </location>
</feature>
<dbReference type="Gene3D" id="3.40.50.1110">
    <property type="entry name" value="SGNH hydrolase"/>
    <property type="match status" value="1"/>
</dbReference>
<accession>A0A5M6D8J6</accession>
<dbReference type="PANTHER" id="PTHR30383:SF5">
    <property type="entry name" value="SGNH HYDROLASE-TYPE ESTERASE DOMAIN-CONTAINING PROTEIN"/>
    <property type="match status" value="1"/>
</dbReference>
<organism evidence="3 4">
    <name type="scientific">Adhaeribacter rhizoryzae</name>
    <dbReference type="NCBI Taxonomy" id="2607907"/>
    <lineage>
        <taxon>Bacteria</taxon>
        <taxon>Pseudomonadati</taxon>
        <taxon>Bacteroidota</taxon>
        <taxon>Cytophagia</taxon>
        <taxon>Cytophagales</taxon>
        <taxon>Hymenobacteraceae</taxon>
        <taxon>Adhaeribacter</taxon>
    </lineage>
</organism>
<dbReference type="GO" id="GO:0004622">
    <property type="term" value="F:phosphatidylcholine lysophospholipase activity"/>
    <property type="evidence" value="ECO:0007669"/>
    <property type="project" value="TreeGrafter"/>
</dbReference>